<organism evidence="2 3">
    <name type="scientific">Choiromyces venosus 120613-1</name>
    <dbReference type="NCBI Taxonomy" id="1336337"/>
    <lineage>
        <taxon>Eukaryota</taxon>
        <taxon>Fungi</taxon>
        <taxon>Dikarya</taxon>
        <taxon>Ascomycota</taxon>
        <taxon>Pezizomycotina</taxon>
        <taxon>Pezizomycetes</taxon>
        <taxon>Pezizales</taxon>
        <taxon>Tuberaceae</taxon>
        <taxon>Choiromyces</taxon>
    </lineage>
</organism>
<name>A0A3N4JX67_9PEZI</name>
<sequence>MITVLALAIIYKRALESQSQRDGQTKPADHGKGIGRAPTKDNDIENRNGTAT</sequence>
<reference evidence="2 3" key="1">
    <citation type="journal article" date="2018" name="Nat. Ecol. Evol.">
        <title>Pezizomycetes genomes reveal the molecular basis of ectomycorrhizal truffle lifestyle.</title>
        <authorList>
            <person name="Murat C."/>
            <person name="Payen T."/>
            <person name="Noel B."/>
            <person name="Kuo A."/>
            <person name="Morin E."/>
            <person name="Chen J."/>
            <person name="Kohler A."/>
            <person name="Krizsan K."/>
            <person name="Balestrini R."/>
            <person name="Da Silva C."/>
            <person name="Montanini B."/>
            <person name="Hainaut M."/>
            <person name="Levati E."/>
            <person name="Barry K.W."/>
            <person name="Belfiori B."/>
            <person name="Cichocki N."/>
            <person name="Clum A."/>
            <person name="Dockter R.B."/>
            <person name="Fauchery L."/>
            <person name="Guy J."/>
            <person name="Iotti M."/>
            <person name="Le Tacon F."/>
            <person name="Lindquist E.A."/>
            <person name="Lipzen A."/>
            <person name="Malagnac F."/>
            <person name="Mello A."/>
            <person name="Molinier V."/>
            <person name="Miyauchi S."/>
            <person name="Poulain J."/>
            <person name="Riccioni C."/>
            <person name="Rubini A."/>
            <person name="Sitrit Y."/>
            <person name="Splivallo R."/>
            <person name="Traeger S."/>
            <person name="Wang M."/>
            <person name="Zifcakova L."/>
            <person name="Wipf D."/>
            <person name="Zambonelli A."/>
            <person name="Paolocci F."/>
            <person name="Nowrousian M."/>
            <person name="Ottonello S."/>
            <person name="Baldrian P."/>
            <person name="Spatafora J.W."/>
            <person name="Henrissat B."/>
            <person name="Nagy L.G."/>
            <person name="Aury J.M."/>
            <person name="Wincker P."/>
            <person name="Grigoriev I.V."/>
            <person name="Bonfante P."/>
            <person name="Martin F.M."/>
        </authorList>
    </citation>
    <scope>NUCLEOTIDE SEQUENCE [LARGE SCALE GENOMIC DNA]</scope>
    <source>
        <strain evidence="2 3">120613-1</strain>
    </source>
</reference>
<evidence type="ECO:0000313" key="2">
    <source>
        <dbReference type="EMBL" id="RPB02930.1"/>
    </source>
</evidence>
<dbReference type="EMBL" id="ML120365">
    <property type="protein sequence ID" value="RPB02930.1"/>
    <property type="molecule type" value="Genomic_DNA"/>
</dbReference>
<dbReference type="Proteomes" id="UP000276215">
    <property type="component" value="Unassembled WGS sequence"/>
</dbReference>
<evidence type="ECO:0000313" key="3">
    <source>
        <dbReference type="Proteomes" id="UP000276215"/>
    </source>
</evidence>
<protein>
    <submittedName>
        <fullName evidence="2">Uncharacterized protein</fullName>
    </submittedName>
</protein>
<accession>A0A3N4JX67</accession>
<feature type="non-terminal residue" evidence="2">
    <location>
        <position position="52"/>
    </location>
</feature>
<feature type="region of interest" description="Disordered" evidence="1">
    <location>
        <begin position="16"/>
        <end position="52"/>
    </location>
</feature>
<keyword evidence="3" id="KW-1185">Reference proteome</keyword>
<gene>
    <name evidence="2" type="ORF">L873DRAFT_1801520</name>
</gene>
<dbReference type="AlphaFoldDB" id="A0A3N4JX67"/>
<evidence type="ECO:0000256" key="1">
    <source>
        <dbReference type="SAM" id="MobiDB-lite"/>
    </source>
</evidence>
<proteinExistence type="predicted"/>
<feature type="compositionally biased region" description="Basic and acidic residues" evidence="1">
    <location>
        <begin position="23"/>
        <end position="46"/>
    </location>
</feature>